<protein>
    <submittedName>
        <fullName evidence="2">Uncharacterized protein</fullName>
    </submittedName>
</protein>
<dbReference type="Proteomes" id="UP000326799">
    <property type="component" value="Unassembled WGS sequence"/>
</dbReference>
<keyword evidence="3" id="KW-1185">Reference proteome</keyword>
<organism evidence="2 3">
    <name type="scientific">Aspergillus novoparasiticus</name>
    <dbReference type="NCBI Taxonomy" id="986946"/>
    <lineage>
        <taxon>Eukaryota</taxon>
        <taxon>Fungi</taxon>
        <taxon>Dikarya</taxon>
        <taxon>Ascomycota</taxon>
        <taxon>Pezizomycotina</taxon>
        <taxon>Eurotiomycetes</taxon>
        <taxon>Eurotiomycetidae</taxon>
        <taxon>Eurotiales</taxon>
        <taxon>Aspergillaceae</taxon>
        <taxon>Aspergillus</taxon>
        <taxon>Aspergillus subgen. Circumdati</taxon>
    </lineage>
</organism>
<keyword evidence="1" id="KW-1133">Transmembrane helix</keyword>
<accession>A0A5N6F9Z4</accession>
<feature type="transmembrane region" description="Helical" evidence="1">
    <location>
        <begin position="134"/>
        <end position="152"/>
    </location>
</feature>
<reference evidence="2 3" key="1">
    <citation type="submission" date="2019-04" db="EMBL/GenBank/DDBJ databases">
        <title>Fungal friends and foes A comparative genomics study of 23 Aspergillus species from section Flavi.</title>
        <authorList>
            <consortium name="DOE Joint Genome Institute"/>
            <person name="Kjaerbolling I."/>
            <person name="Vesth T.C."/>
            <person name="Frisvad J.C."/>
            <person name="Nybo J.L."/>
            <person name="Theobald S."/>
            <person name="Kildgaard S."/>
            <person name="Petersen T.I."/>
            <person name="Kuo A."/>
            <person name="Sato A."/>
            <person name="Lyhne E.K."/>
            <person name="Kogle M.E."/>
            <person name="Wiebenga A."/>
            <person name="Kun R.S."/>
            <person name="Lubbers R.J."/>
            <person name="Makela M.R."/>
            <person name="Barry K."/>
            <person name="Chovatia M."/>
            <person name="Clum A."/>
            <person name="Daum C."/>
            <person name="Haridas S."/>
            <person name="He G."/>
            <person name="LaButti K."/>
            <person name="Lipzen A."/>
            <person name="Mondo S."/>
            <person name="Pangilinan J."/>
            <person name="Riley R."/>
            <person name="Salamov A."/>
            <person name="Simmons B.A."/>
            <person name="Magnuson J.K."/>
            <person name="Henrissat B."/>
            <person name="Mortensen U.H."/>
            <person name="Larsen T.O."/>
            <person name="De vries R.P."/>
            <person name="Grigoriev I.V."/>
            <person name="Machida M."/>
            <person name="Baker S.E."/>
            <person name="Andersen M.R."/>
        </authorList>
    </citation>
    <scope>NUCLEOTIDE SEQUENCE [LARGE SCALE GENOMIC DNA]</scope>
    <source>
        <strain evidence="2 3">CBS 126849</strain>
    </source>
</reference>
<feature type="transmembrane region" description="Helical" evidence="1">
    <location>
        <begin position="64"/>
        <end position="83"/>
    </location>
</feature>
<feature type="transmembrane region" description="Helical" evidence="1">
    <location>
        <begin position="95"/>
        <end position="114"/>
    </location>
</feature>
<dbReference type="AlphaFoldDB" id="A0A5N6F9Z4"/>
<keyword evidence="1" id="KW-0472">Membrane</keyword>
<evidence type="ECO:0000313" key="3">
    <source>
        <dbReference type="Proteomes" id="UP000326799"/>
    </source>
</evidence>
<keyword evidence="1" id="KW-0812">Transmembrane</keyword>
<dbReference type="InterPro" id="IPR046580">
    <property type="entry name" value="DUF6640"/>
</dbReference>
<name>A0A5N6F9Z4_9EURO</name>
<dbReference type="EMBL" id="ML733393">
    <property type="protein sequence ID" value="KAB8225713.1"/>
    <property type="molecule type" value="Genomic_DNA"/>
</dbReference>
<feature type="transmembrane region" description="Helical" evidence="1">
    <location>
        <begin position="21"/>
        <end position="44"/>
    </location>
</feature>
<gene>
    <name evidence="2" type="ORF">BDV33DRAFT_163252</name>
</gene>
<proteinExistence type="predicted"/>
<evidence type="ECO:0000256" key="1">
    <source>
        <dbReference type="SAM" id="Phobius"/>
    </source>
</evidence>
<evidence type="ECO:0000313" key="2">
    <source>
        <dbReference type="EMBL" id="KAB8225713.1"/>
    </source>
</evidence>
<dbReference type="Pfam" id="PF20345">
    <property type="entry name" value="DUF6640"/>
    <property type="match status" value="1"/>
</dbReference>
<sequence length="164" mass="17926">MTTSLTYVGSNSAYLPIMHQLFASAPRGIMATNNILFALGAYFADWSHSHVFNPRWPPHAKFHNGQSMSFGALSALTAIYLLARRNPNFEMAKESLFLAAIVGSLTTTAGLSAICYPGTAWADPEFDTGASIGIQGYIFLGQLLINWLAYSWERSSLEKQAKLA</sequence>